<dbReference type="InterPro" id="IPR001867">
    <property type="entry name" value="OmpR/PhoB-type_DNA-bd"/>
</dbReference>
<organism evidence="7">
    <name type="scientific">uncultured Blastococcus sp</name>
    <dbReference type="NCBI Taxonomy" id="217144"/>
    <lineage>
        <taxon>Bacteria</taxon>
        <taxon>Bacillati</taxon>
        <taxon>Actinomycetota</taxon>
        <taxon>Actinomycetes</taxon>
        <taxon>Geodermatophilales</taxon>
        <taxon>Geodermatophilaceae</taxon>
        <taxon>Blastococcus</taxon>
        <taxon>environmental samples</taxon>
    </lineage>
</organism>
<evidence type="ECO:0000313" key="7">
    <source>
        <dbReference type="EMBL" id="CAA9274718.1"/>
    </source>
</evidence>
<dbReference type="Gene3D" id="1.10.10.10">
    <property type="entry name" value="Winged helix-like DNA-binding domain superfamily/Winged helix DNA-binding domain"/>
    <property type="match status" value="1"/>
</dbReference>
<dbReference type="InterPro" id="IPR051677">
    <property type="entry name" value="AfsR-DnrI-RedD_regulator"/>
</dbReference>
<evidence type="ECO:0000256" key="3">
    <source>
        <dbReference type="ARBA" id="ARBA00023125"/>
    </source>
</evidence>
<dbReference type="SMART" id="SM00862">
    <property type="entry name" value="Trans_reg_C"/>
    <property type="match status" value="1"/>
</dbReference>
<dbReference type="SMART" id="SM00382">
    <property type="entry name" value="AAA"/>
    <property type="match status" value="1"/>
</dbReference>
<comment type="similarity">
    <text evidence="1">Belongs to the AfsR/DnrI/RedD regulatory family.</text>
</comment>
<dbReference type="InterPro" id="IPR011990">
    <property type="entry name" value="TPR-like_helical_dom_sf"/>
</dbReference>
<keyword evidence="4" id="KW-0804">Transcription</keyword>
<dbReference type="SMART" id="SM01043">
    <property type="entry name" value="BTAD"/>
    <property type="match status" value="1"/>
</dbReference>
<protein>
    <recommendedName>
        <fullName evidence="6">OmpR/PhoB-type domain-containing protein</fullName>
    </recommendedName>
</protein>
<gene>
    <name evidence="7" type="ORF">AVDCRST_MAG52-3418</name>
</gene>
<dbReference type="GO" id="GO:0000160">
    <property type="term" value="P:phosphorelay signal transduction system"/>
    <property type="evidence" value="ECO:0007669"/>
    <property type="project" value="InterPro"/>
</dbReference>
<evidence type="ECO:0000256" key="5">
    <source>
        <dbReference type="PROSITE-ProRule" id="PRU01091"/>
    </source>
</evidence>
<dbReference type="SUPFAM" id="SSF52540">
    <property type="entry name" value="P-loop containing nucleoside triphosphate hydrolases"/>
    <property type="match status" value="1"/>
</dbReference>
<evidence type="ECO:0000256" key="4">
    <source>
        <dbReference type="ARBA" id="ARBA00023163"/>
    </source>
</evidence>
<dbReference type="InterPro" id="IPR005158">
    <property type="entry name" value="BTAD"/>
</dbReference>
<dbReference type="Pfam" id="PF03704">
    <property type="entry name" value="BTAD"/>
    <property type="match status" value="1"/>
</dbReference>
<dbReference type="InterPro" id="IPR036388">
    <property type="entry name" value="WH-like_DNA-bd_sf"/>
</dbReference>
<dbReference type="InterPro" id="IPR041664">
    <property type="entry name" value="AAA_16"/>
</dbReference>
<keyword evidence="3 5" id="KW-0238">DNA-binding</keyword>
<dbReference type="InterPro" id="IPR016032">
    <property type="entry name" value="Sig_transdc_resp-reg_C-effctor"/>
</dbReference>
<dbReference type="PANTHER" id="PTHR35807:SF1">
    <property type="entry name" value="TRANSCRIPTIONAL REGULATOR REDD"/>
    <property type="match status" value="1"/>
</dbReference>
<evidence type="ECO:0000256" key="1">
    <source>
        <dbReference type="ARBA" id="ARBA00005820"/>
    </source>
</evidence>
<dbReference type="GO" id="GO:0003677">
    <property type="term" value="F:DNA binding"/>
    <property type="evidence" value="ECO:0007669"/>
    <property type="project" value="UniProtKB-UniRule"/>
</dbReference>
<dbReference type="GO" id="GO:0006355">
    <property type="term" value="P:regulation of DNA-templated transcription"/>
    <property type="evidence" value="ECO:0007669"/>
    <property type="project" value="InterPro"/>
</dbReference>
<evidence type="ECO:0000259" key="6">
    <source>
        <dbReference type="PROSITE" id="PS51755"/>
    </source>
</evidence>
<accession>A0A6J4JA20</accession>
<keyword evidence="2" id="KW-0805">Transcription regulation</keyword>
<feature type="domain" description="OmpR/PhoB-type" evidence="6">
    <location>
        <begin position="1"/>
        <end position="92"/>
    </location>
</feature>
<dbReference type="InterPro" id="IPR027417">
    <property type="entry name" value="P-loop_NTPase"/>
</dbReference>
<dbReference type="Pfam" id="PF13191">
    <property type="entry name" value="AAA_16"/>
    <property type="match status" value="1"/>
</dbReference>
<evidence type="ECO:0000256" key="2">
    <source>
        <dbReference type="ARBA" id="ARBA00023015"/>
    </source>
</evidence>
<dbReference type="SUPFAM" id="SSF48452">
    <property type="entry name" value="TPR-like"/>
    <property type="match status" value="1"/>
</dbReference>
<dbReference type="EMBL" id="CADCTN010000233">
    <property type="protein sequence ID" value="CAA9274718.1"/>
    <property type="molecule type" value="Genomic_DNA"/>
</dbReference>
<proteinExistence type="inferred from homology"/>
<reference evidence="7" key="1">
    <citation type="submission" date="2020-02" db="EMBL/GenBank/DDBJ databases">
        <authorList>
            <person name="Meier V. D."/>
        </authorList>
    </citation>
    <scope>NUCLEOTIDE SEQUENCE</scope>
    <source>
        <strain evidence="7">AVDCRST_MAG52</strain>
    </source>
</reference>
<dbReference type="Pfam" id="PF00486">
    <property type="entry name" value="Trans_reg_C"/>
    <property type="match status" value="1"/>
</dbReference>
<dbReference type="PROSITE" id="PS51755">
    <property type="entry name" value="OMPR_PHOB"/>
    <property type="match status" value="1"/>
</dbReference>
<dbReference type="CDD" id="cd15831">
    <property type="entry name" value="BTAD"/>
    <property type="match status" value="1"/>
</dbReference>
<feature type="DNA-binding region" description="OmpR/PhoB-type" evidence="5">
    <location>
        <begin position="1"/>
        <end position="92"/>
    </location>
</feature>
<sequence length="1033" mass="110117">MLGPITASDAAGPVDLKGPRHRAVLARLLIARGGAVPLARLIDDLWDEPSDGAAGAVQTFVGALRRALEPDRPARSPSTLLVTVAGGYALRAKDVDAARFEVAVTSAGDLLSAGRAAEARSALDEALSLWAGPAYAEFADHLWARAEAVRLGHLHVLALHRRAEALVRTGRAAEAVPELESLVTGHPLREDTWRLLGLASYQAGRQGDALAVLRRARSTLLHELGVDPGPGLRALEADILDQAPALTPDPPVPSRPSPPQDAFVGRVDELARLEAVAREAAVDGPRLVLLSGVAGAGKTALSQRLAARLGASGWTVASGASPELAGAPSDWPWNRMRDQLGLPRVEDLPGDPMAARFHRHRTIASALAGRSPDRPILLVFDDLHWADEETFALVGTLATDRALGRVLIVAAHRSTDVGPGLARTLSRVARAEPSRIHLGGLTKAQTRELVHCLSDRQITPEQLRLLHDRSDGNPFFARELIRLREAEGDAALSRVPAGVRDVLRHRLTMLPAASRTHLRQAAVQGADIDLDVLVRLAGDEESVLDTVEAALVAGFLVERDADRLRFAHALVQETLYADVPRPRRVRWHAAIAEILQEVRPDDVEAIAVHLIRAGSRAPGDRAAHFARIAAQRAEQRSAPHAAASLWRGVVTALDRSDGNPRSRLEATTGLIRALAVTGDLAEARRLRTRAVDAAERIGDPALTAAVVSASDIPAIWTTNDDEALSARLVEVAERTLTALPADRWAERARLLTTVALERRADEGPRGAAAAREAEEIARQLDDRALLVLALNGRFLQSFQGAGMAPERARIGEEIVELASEVPALAPFEVLGHLILVQARSALADFPVADRHGAAADELAERYGLPVVGVFTAWYAAMKLAVRGRFDEARAAYRVAAAQLTGTGMSGLEGGLLPLALLSVDVLEGRPVVSADYGPFEPWVRPLVLLAEGDRHGALTALHDVPDSPRDLLYEARTSLHALAAIELGERPTMASLHEQLLPAAGELTGGGSGLLTLGPTSLYLGRLASSHGRVTSG</sequence>
<dbReference type="AlphaFoldDB" id="A0A6J4JA20"/>
<name>A0A6J4JA20_9ACTN</name>
<dbReference type="PANTHER" id="PTHR35807">
    <property type="entry name" value="TRANSCRIPTIONAL REGULATOR REDD-RELATED"/>
    <property type="match status" value="1"/>
</dbReference>
<dbReference type="SUPFAM" id="SSF46894">
    <property type="entry name" value="C-terminal effector domain of the bipartite response regulators"/>
    <property type="match status" value="1"/>
</dbReference>
<dbReference type="InterPro" id="IPR003593">
    <property type="entry name" value="AAA+_ATPase"/>
</dbReference>
<dbReference type="Gene3D" id="1.25.40.10">
    <property type="entry name" value="Tetratricopeptide repeat domain"/>
    <property type="match status" value="1"/>
</dbReference>